<feature type="transmembrane region" description="Helical" evidence="1">
    <location>
        <begin position="56"/>
        <end position="77"/>
    </location>
</feature>
<dbReference type="Proteomes" id="UP000219167">
    <property type="component" value="Unassembled WGS sequence"/>
</dbReference>
<keyword evidence="1" id="KW-1133">Transmembrane helix</keyword>
<proteinExistence type="predicted"/>
<keyword evidence="1" id="KW-0472">Membrane</keyword>
<dbReference type="RefSeq" id="WP_097142243.1">
    <property type="nucleotide sequence ID" value="NZ_OBQD01000018.1"/>
</dbReference>
<evidence type="ECO:0000313" key="2">
    <source>
        <dbReference type="EMBL" id="SOC45809.1"/>
    </source>
</evidence>
<dbReference type="OrthoDB" id="9816468at2"/>
<sequence>METNELIKALAADTRRPGLPLGRAWIAAVAAAVLVAAGVFFVLLGPRPDAQEALSTVRFVFKFVFTIALAVAAYRLAVAVSRPGGDLRAALSGMLVAPFLLAFSVLLELVAVPSTNWTARLVGTNSTVCLTFVPLIGGIPLVVLLLAMRHGAPVNATAAGAVTGLLAGGIAATFYAAHCPDDSPLFVAVWYPLAIAILASLGALLGRLCLRW</sequence>
<gene>
    <name evidence="2" type="ORF">SAMN05892877_11836</name>
</gene>
<feature type="transmembrane region" description="Helical" evidence="1">
    <location>
        <begin position="24"/>
        <end position="44"/>
    </location>
</feature>
<feature type="transmembrane region" description="Helical" evidence="1">
    <location>
        <begin position="89"/>
        <end position="112"/>
    </location>
</feature>
<feature type="transmembrane region" description="Helical" evidence="1">
    <location>
        <begin position="124"/>
        <end position="146"/>
    </location>
</feature>
<organism evidence="2 3">
    <name type="scientific">Rhizobium subbaraonis</name>
    <dbReference type="NCBI Taxonomy" id="908946"/>
    <lineage>
        <taxon>Bacteria</taxon>
        <taxon>Pseudomonadati</taxon>
        <taxon>Pseudomonadota</taxon>
        <taxon>Alphaproteobacteria</taxon>
        <taxon>Hyphomicrobiales</taxon>
        <taxon>Rhizobiaceae</taxon>
        <taxon>Rhizobium/Agrobacterium group</taxon>
        <taxon>Rhizobium</taxon>
    </lineage>
</organism>
<evidence type="ECO:0008006" key="4">
    <source>
        <dbReference type="Google" id="ProtNLM"/>
    </source>
</evidence>
<dbReference type="AlphaFoldDB" id="A0A285UVH3"/>
<dbReference type="EMBL" id="OBQD01000018">
    <property type="protein sequence ID" value="SOC45809.1"/>
    <property type="molecule type" value="Genomic_DNA"/>
</dbReference>
<dbReference type="Pfam" id="PF06532">
    <property type="entry name" value="NrsF"/>
    <property type="match status" value="1"/>
</dbReference>
<keyword evidence="3" id="KW-1185">Reference proteome</keyword>
<feature type="transmembrane region" description="Helical" evidence="1">
    <location>
        <begin position="158"/>
        <end position="177"/>
    </location>
</feature>
<dbReference type="InterPro" id="IPR009495">
    <property type="entry name" value="NrsF"/>
</dbReference>
<feature type="transmembrane region" description="Helical" evidence="1">
    <location>
        <begin position="189"/>
        <end position="210"/>
    </location>
</feature>
<accession>A0A285UVH3</accession>
<name>A0A285UVH3_9HYPH</name>
<protein>
    <recommendedName>
        <fullName evidence="4">DUF1109 family protein</fullName>
    </recommendedName>
</protein>
<evidence type="ECO:0000256" key="1">
    <source>
        <dbReference type="SAM" id="Phobius"/>
    </source>
</evidence>
<reference evidence="2 3" key="1">
    <citation type="submission" date="2017-08" db="EMBL/GenBank/DDBJ databases">
        <authorList>
            <person name="de Groot N.N."/>
        </authorList>
    </citation>
    <scope>NUCLEOTIDE SEQUENCE [LARGE SCALE GENOMIC DNA]</scope>
    <source>
        <strain evidence="2 3">JC85</strain>
    </source>
</reference>
<evidence type="ECO:0000313" key="3">
    <source>
        <dbReference type="Proteomes" id="UP000219167"/>
    </source>
</evidence>
<keyword evidence="1" id="KW-0812">Transmembrane</keyword>